<feature type="transmembrane region" description="Helical" evidence="1">
    <location>
        <begin position="7"/>
        <end position="26"/>
    </location>
</feature>
<organism evidence="2 3">
    <name type="scientific">Pedobacter steynii</name>
    <dbReference type="NCBI Taxonomy" id="430522"/>
    <lineage>
        <taxon>Bacteria</taxon>
        <taxon>Pseudomonadati</taxon>
        <taxon>Bacteroidota</taxon>
        <taxon>Sphingobacteriia</taxon>
        <taxon>Sphingobacteriales</taxon>
        <taxon>Sphingobacteriaceae</taxon>
        <taxon>Pedobacter</taxon>
    </lineage>
</organism>
<keyword evidence="1" id="KW-0472">Membrane</keyword>
<protein>
    <recommendedName>
        <fullName evidence="4">Sortase</fullName>
    </recommendedName>
</protein>
<evidence type="ECO:0000256" key="1">
    <source>
        <dbReference type="SAM" id="Phobius"/>
    </source>
</evidence>
<dbReference type="RefSeq" id="WP_069378186.1">
    <property type="nucleotide sequence ID" value="NZ_CP017141.1"/>
</dbReference>
<dbReference type="KEGG" id="psty:BFS30_04565"/>
<keyword evidence="1" id="KW-1133">Transmembrane helix</keyword>
<reference evidence="2 3" key="1">
    <citation type="submission" date="2016-08" db="EMBL/GenBank/DDBJ databases">
        <authorList>
            <person name="Seilhamer J.J."/>
        </authorList>
    </citation>
    <scope>NUCLEOTIDE SEQUENCE [LARGE SCALE GENOMIC DNA]</scope>
    <source>
        <strain evidence="2 3">DX4</strain>
    </source>
</reference>
<keyword evidence="3" id="KW-1185">Reference proteome</keyword>
<keyword evidence="1" id="KW-0812">Transmembrane</keyword>
<gene>
    <name evidence="2" type="ORF">BFS30_04565</name>
</gene>
<name>A0A1D7QCS8_9SPHI</name>
<dbReference type="EMBL" id="CP017141">
    <property type="protein sequence ID" value="AOM76490.1"/>
    <property type="molecule type" value="Genomic_DNA"/>
</dbReference>
<sequence length="67" mass="7598">MGKKIALNVFYNLGLIVSIFGAVWAFNNTKYLVIVLFVATAAFFLYLKLQLIKDMRAALKKKEKELG</sequence>
<dbReference type="InterPro" id="IPR045938">
    <property type="entry name" value="DUF6358"/>
</dbReference>
<evidence type="ECO:0000313" key="3">
    <source>
        <dbReference type="Proteomes" id="UP000094313"/>
    </source>
</evidence>
<dbReference type="Proteomes" id="UP000094313">
    <property type="component" value="Chromosome"/>
</dbReference>
<feature type="transmembrane region" description="Helical" evidence="1">
    <location>
        <begin position="32"/>
        <end position="52"/>
    </location>
</feature>
<accession>A0A1D7QCS8</accession>
<evidence type="ECO:0000313" key="2">
    <source>
        <dbReference type="EMBL" id="AOM76490.1"/>
    </source>
</evidence>
<dbReference type="AlphaFoldDB" id="A0A1D7QCS8"/>
<dbReference type="Pfam" id="PF19885">
    <property type="entry name" value="DUF6358"/>
    <property type="match status" value="1"/>
</dbReference>
<dbReference type="OrthoDB" id="773226at2"/>
<proteinExistence type="predicted"/>
<evidence type="ECO:0008006" key="4">
    <source>
        <dbReference type="Google" id="ProtNLM"/>
    </source>
</evidence>